<comment type="caution">
    <text evidence="1">The sequence shown here is derived from an EMBL/GenBank/DDBJ whole genome shotgun (WGS) entry which is preliminary data.</text>
</comment>
<dbReference type="AlphaFoldDB" id="A0A7C4D7J4"/>
<dbReference type="EMBL" id="DTBJ01000021">
    <property type="protein sequence ID" value="HGM58562.1"/>
    <property type="molecule type" value="Genomic_DNA"/>
</dbReference>
<evidence type="ECO:0000313" key="1">
    <source>
        <dbReference type="EMBL" id="HGM58562.1"/>
    </source>
</evidence>
<reference evidence="1" key="1">
    <citation type="journal article" date="2020" name="mSystems">
        <title>Genome- and Community-Level Interaction Insights into Carbon Utilization and Element Cycling Functions of Hydrothermarchaeota in Hydrothermal Sediment.</title>
        <authorList>
            <person name="Zhou Z."/>
            <person name="Liu Y."/>
            <person name="Xu W."/>
            <person name="Pan J."/>
            <person name="Luo Z.H."/>
            <person name="Li M."/>
        </authorList>
    </citation>
    <scope>NUCLEOTIDE SEQUENCE [LARGE SCALE GENOMIC DNA]</scope>
    <source>
        <strain evidence="1">SpSt-642</strain>
    </source>
</reference>
<name>A0A7C4D7J4_STAMA</name>
<organism evidence="1">
    <name type="scientific">Staphylothermus marinus</name>
    <dbReference type="NCBI Taxonomy" id="2280"/>
    <lineage>
        <taxon>Archaea</taxon>
        <taxon>Thermoproteota</taxon>
        <taxon>Thermoprotei</taxon>
        <taxon>Desulfurococcales</taxon>
        <taxon>Desulfurococcaceae</taxon>
        <taxon>Staphylothermus</taxon>
    </lineage>
</organism>
<protein>
    <submittedName>
        <fullName evidence="1">Uncharacterized protein</fullName>
    </submittedName>
</protein>
<accession>A0A7C4D7J4</accession>
<proteinExistence type="predicted"/>
<gene>
    <name evidence="1" type="ORF">ENU14_03100</name>
</gene>
<sequence>MTNRGYSSVVEKLEEAIDLVDKIISFINRLKPDEKVSPGLVFQIYQNLVILREKIVEIRMEAVNKCS</sequence>